<protein>
    <submittedName>
        <fullName evidence="10">Protein YABBY 5</fullName>
    </submittedName>
</protein>
<evidence type="ECO:0000256" key="1">
    <source>
        <dbReference type="ARBA" id="ARBA00004123"/>
    </source>
</evidence>
<dbReference type="GO" id="GO:0005634">
    <property type="term" value="C:nucleus"/>
    <property type="evidence" value="ECO:0007669"/>
    <property type="project" value="UniProtKB-SubCell"/>
</dbReference>
<evidence type="ECO:0000256" key="2">
    <source>
        <dbReference type="ARBA" id="ARBA00010325"/>
    </source>
</evidence>
<dbReference type="Proteomes" id="UP001140206">
    <property type="component" value="Chromosome 5"/>
</dbReference>
<evidence type="ECO:0000313" key="11">
    <source>
        <dbReference type="Proteomes" id="UP001140206"/>
    </source>
</evidence>
<dbReference type="GO" id="GO:1902183">
    <property type="term" value="P:regulation of shoot apical meristem development"/>
    <property type="evidence" value="ECO:0007669"/>
    <property type="project" value="TreeGrafter"/>
</dbReference>
<reference evidence="10" key="1">
    <citation type="submission" date="2022-08" db="EMBL/GenBank/DDBJ databases">
        <authorList>
            <person name="Marques A."/>
        </authorList>
    </citation>
    <scope>NUCLEOTIDE SEQUENCE</scope>
    <source>
        <strain evidence="10">RhyPub2mFocal</strain>
        <tissue evidence="10">Leaves</tissue>
    </source>
</reference>
<dbReference type="GO" id="GO:0000976">
    <property type="term" value="F:transcription cis-regulatory region binding"/>
    <property type="evidence" value="ECO:0007669"/>
    <property type="project" value="UniProtKB-ARBA"/>
</dbReference>
<evidence type="ECO:0000259" key="8">
    <source>
        <dbReference type="Pfam" id="PF04690"/>
    </source>
</evidence>
<dbReference type="PANTHER" id="PTHR31675:SF0">
    <property type="entry name" value="AXIAL REGULATOR YABBY 1"/>
    <property type="match status" value="1"/>
</dbReference>
<evidence type="ECO:0000256" key="4">
    <source>
        <dbReference type="ARBA" id="ARBA00022771"/>
    </source>
</evidence>
<dbReference type="InterPro" id="IPR056775">
    <property type="entry name" value="YABBY_C"/>
</dbReference>
<dbReference type="AlphaFoldDB" id="A0AAV8BUP8"/>
<proteinExistence type="inferred from homology"/>
<comment type="caution">
    <text evidence="10">The sequence shown here is derived from an EMBL/GenBank/DDBJ whole genome shotgun (WGS) entry which is preliminary data.</text>
</comment>
<feature type="region of interest" description="Disordered" evidence="7">
    <location>
        <begin position="220"/>
        <end position="244"/>
    </location>
</feature>
<name>A0AAV8BUP8_9POAL</name>
<dbReference type="GO" id="GO:0009944">
    <property type="term" value="P:polarity specification of adaxial/abaxial axis"/>
    <property type="evidence" value="ECO:0007669"/>
    <property type="project" value="TreeGrafter"/>
</dbReference>
<feature type="domain" description="YABBY N-terminal" evidence="9">
    <location>
        <begin position="121"/>
        <end position="171"/>
    </location>
</feature>
<dbReference type="CDD" id="cd00084">
    <property type="entry name" value="HMG-box_SF"/>
    <property type="match status" value="1"/>
</dbReference>
<dbReference type="GO" id="GO:2000024">
    <property type="term" value="P:regulation of leaf development"/>
    <property type="evidence" value="ECO:0007669"/>
    <property type="project" value="TreeGrafter"/>
</dbReference>
<accession>A0AAV8BUP8</accession>
<gene>
    <name evidence="10" type="ORF">LUZ62_081258</name>
</gene>
<keyword evidence="3" id="KW-0479">Metal-binding</keyword>
<dbReference type="InterPro" id="IPR056776">
    <property type="entry name" value="YABBY_N"/>
</dbReference>
<evidence type="ECO:0000256" key="6">
    <source>
        <dbReference type="ARBA" id="ARBA00023242"/>
    </source>
</evidence>
<dbReference type="InterPro" id="IPR036910">
    <property type="entry name" value="HMG_box_dom_sf"/>
</dbReference>
<dbReference type="PANTHER" id="PTHR31675">
    <property type="entry name" value="PROTEIN YABBY 6-RELATED"/>
    <property type="match status" value="1"/>
</dbReference>
<keyword evidence="4" id="KW-0863">Zinc-finger</keyword>
<dbReference type="FunFam" id="1.10.30.10:FF:000047">
    <property type="entry name" value="Axial regulator YABBY"/>
    <property type="match status" value="1"/>
</dbReference>
<dbReference type="GO" id="GO:0008270">
    <property type="term" value="F:zinc ion binding"/>
    <property type="evidence" value="ECO:0007669"/>
    <property type="project" value="UniProtKB-KW"/>
</dbReference>
<dbReference type="InterPro" id="IPR006780">
    <property type="entry name" value="YABBY"/>
</dbReference>
<comment type="similarity">
    <text evidence="2">Belongs to the YABBY family.</text>
</comment>
<evidence type="ECO:0000256" key="5">
    <source>
        <dbReference type="ARBA" id="ARBA00022833"/>
    </source>
</evidence>
<dbReference type="Pfam" id="PF24868">
    <property type="entry name" value="YABBY_N"/>
    <property type="match status" value="1"/>
</dbReference>
<dbReference type="GO" id="GO:0010154">
    <property type="term" value="P:fruit development"/>
    <property type="evidence" value="ECO:0007669"/>
    <property type="project" value="TreeGrafter"/>
</dbReference>
<dbReference type="Gene3D" id="1.10.30.10">
    <property type="entry name" value="High mobility group box domain"/>
    <property type="match status" value="1"/>
</dbReference>
<evidence type="ECO:0000256" key="7">
    <source>
        <dbReference type="SAM" id="MobiDB-lite"/>
    </source>
</evidence>
<comment type="subcellular location">
    <subcellularLocation>
        <location evidence="1">Nucleus</location>
    </subcellularLocation>
</comment>
<feature type="domain" description="YABBY protein C-terminal" evidence="8">
    <location>
        <begin position="227"/>
        <end position="290"/>
    </location>
</feature>
<organism evidence="10 11">
    <name type="scientific">Rhynchospora pubera</name>
    <dbReference type="NCBI Taxonomy" id="906938"/>
    <lineage>
        <taxon>Eukaryota</taxon>
        <taxon>Viridiplantae</taxon>
        <taxon>Streptophyta</taxon>
        <taxon>Embryophyta</taxon>
        <taxon>Tracheophyta</taxon>
        <taxon>Spermatophyta</taxon>
        <taxon>Magnoliopsida</taxon>
        <taxon>Liliopsida</taxon>
        <taxon>Poales</taxon>
        <taxon>Cyperaceae</taxon>
        <taxon>Cyperoideae</taxon>
        <taxon>Rhynchosporeae</taxon>
        <taxon>Rhynchospora</taxon>
    </lineage>
</organism>
<evidence type="ECO:0000313" key="10">
    <source>
        <dbReference type="EMBL" id="KAJ4746853.1"/>
    </source>
</evidence>
<keyword evidence="6" id="KW-0539">Nucleus</keyword>
<sequence>MLWGFGTLPRPITSQSFPFSEHLVQFLSLFSFLFFLSFPKNIPSLSHLLPFSNKKRNNRSETQRHRISSHSKHQIKASNQIKKLLPFSIFILCWGINQIRSSQIMSSSSSAFSLDHITQSPSEQLCYVHCNFCDTILAVGVPCSSLFKTVTVRCGHCTNLLSVNLRGLLLPTGNQLHFGHAFLSPSHGILDEMPYQPPSFLMDQASNLTSLTSSNKAPHPIKAFNPEPEPPQTPVVNRPPEKRQRVPSAYNRFIKEEIQRIKAGNPDISHREAFSAAAKNWAHFPHIHFGLMPDQGLKKSSVRPQEGDDVFVKEGLYAAAVANMGVAPF</sequence>
<dbReference type="EMBL" id="JAMFTS010000005">
    <property type="protein sequence ID" value="KAJ4746853.1"/>
    <property type="molecule type" value="Genomic_DNA"/>
</dbReference>
<dbReference type="Pfam" id="PF04690">
    <property type="entry name" value="YABBY"/>
    <property type="match status" value="1"/>
</dbReference>
<keyword evidence="5" id="KW-0862">Zinc</keyword>
<evidence type="ECO:0000259" key="9">
    <source>
        <dbReference type="Pfam" id="PF24868"/>
    </source>
</evidence>
<dbReference type="SUPFAM" id="SSF47095">
    <property type="entry name" value="HMG-box"/>
    <property type="match status" value="1"/>
</dbReference>
<dbReference type="GO" id="GO:0010158">
    <property type="term" value="P:abaxial cell fate specification"/>
    <property type="evidence" value="ECO:0007669"/>
    <property type="project" value="TreeGrafter"/>
</dbReference>
<evidence type="ECO:0000256" key="3">
    <source>
        <dbReference type="ARBA" id="ARBA00022723"/>
    </source>
</evidence>
<keyword evidence="11" id="KW-1185">Reference proteome</keyword>